<dbReference type="Pfam" id="PF13202">
    <property type="entry name" value="EF-hand_5"/>
    <property type="match status" value="2"/>
</dbReference>
<evidence type="ECO:0000313" key="5">
    <source>
        <dbReference type="EMBL" id="RJG03434.1"/>
    </source>
</evidence>
<feature type="domain" description="EF-hand" evidence="4">
    <location>
        <begin position="151"/>
        <end position="186"/>
    </location>
</feature>
<reference evidence="6" key="1">
    <citation type="submission" date="2018-09" db="EMBL/GenBank/DDBJ databases">
        <authorList>
            <person name="Zhu H."/>
        </authorList>
    </citation>
    <scope>NUCLEOTIDE SEQUENCE [LARGE SCALE GENOMIC DNA]</scope>
    <source>
        <strain evidence="6">K1S02-23</strain>
    </source>
</reference>
<dbReference type="PANTHER" id="PTHR10827:SF98">
    <property type="entry name" value="45 KDA CALCIUM-BINDING PROTEIN"/>
    <property type="match status" value="1"/>
</dbReference>
<dbReference type="SMART" id="SM00054">
    <property type="entry name" value="EFh"/>
    <property type="match status" value="3"/>
</dbReference>
<feature type="region of interest" description="Disordered" evidence="3">
    <location>
        <begin position="38"/>
        <end position="78"/>
    </location>
</feature>
<dbReference type="PROSITE" id="PS00018">
    <property type="entry name" value="EF_HAND_1"/>
    <property type="match status" value="1"/>
</dbReference>
<sequence length="198" mass="21073">MNASRFSSFDGESKMQVKLISGMVVGLFAAGIAIAQSTASAPATPAATSAETPSAPSDKMARPHHRHGQHIAQLDKDKDGFISRAEAAGHPMLSKGFDTLDSNKDAKLSKEELQAAHQAMRGKHRERADARFKAADKDGDGALSLQEAEAAARERAAQMFERLDANKDGKLTQQEMHAGHGQGHGHDAGQQRKPAKAS</sequence>
<dbReference type="InterPro" id="IPR002048">
    <property type="entry name" value="EF_hand_dom"/>
</dbReference>
<name>A0A3A3G6I3_9BURK</name>
<dbReference type="SUPFAM" id="SSF47473">
    <property type="entry name" value="EF-hand"/>
    <property type="match status" value="1"/>
</dbReference>
<dbReference type="GO" id="GO:0005509">
    <property type="term" value="F:calcium ion binding"/>
    <property type="evidence" value="ECO:0007669"/>
    <property type="project" value="InterPro"/>
</dbReference>
<dbReference type="PROSITE" id="PS50222">
    <property type="entry name" value="EF_HAND_2"/>
    <property type="match status" value="2"/>
</dbReference>
<feature type="compositionally biased region" description="Low complexity" evidence="3">
    <location>
        <begin position="38"/>
        <end position="57"/>
    </location>
</feature>
<keyword evidence="2" id="KW-0677">Repeat</keyword>
<keyword evidence="6" id="KW-1185">Reference proteome</keyword>
<gene>
    <name evidence="5" type="ORF">D3878_19060</name>
</gene>
<dbReference type="Proteomes" id="UP000266327">
    <property type="component" value="Unassembled WGS sequence"/>
</dbReference>
<organism evidence="5 6">
    <name type="scientific">Noviherbaspirillum sedimenti</name>
    <dbReference type="NCBI Taxonomy" id="2320865"/>
    <lineage>
        <taxon>Bacteria</taxon>
        <taxon>Pseudomonadati</taxon>
        <taxon>Pseudomonadota</taxon>
        <taxon>Betaproteobacteria</taxon>
        <taxon>Burkholderiales</taxon>
        <taxon>Oxalobacteraceae</taxon>
        <taxon>Noviherbaspirillum</taxon>
    </lineage>
</organism>
<dbReference type="PANTHER" id="PTHR10827">
    <property type="entry name" value="RETICULOCALBIN"/>
    <property type="match status" value="1"/>
</dbReference>
<dbReference type="Gene3D" id="1.10.238.10">
    <property type="entry name" value="EF-hand"/>
    <property type="match status" value="2"/>
</dbReference>
<evidence type="ECO:0000259" key="4">
    <source>
        <dbReference type="PROSITE" id="PS50222"/>
    </source>
</evidence>
<dbReference type="InterPro" id="IPR018247">
    <property type="entry name" value="EF_Hand_1_Ca_BS"/>
</dbReference>
<dbReference type="Pfam" id="PF13499">
    <property type="entry name" value="EF-hand_7"/>
    <property type="match status" value="1"/>
</dbReference>
<protein>
    <submittedName>
        <fullName evidence="5">Calcium sensor EFh</fullName>
    </submittedName>
</protein>
<keyword evidence="1" id="KW-0479">Metal-binding</keyword>
<proteinExistence type="predicted"/>
<dbReference type="EMBL" id="QYUQ01000002">
    <property type="protein sequence ID" value="RJG03434.1"/>
    <property type="molecule type" value="Genomic_DNA"/>
</dbReference>
<comment type="caution">
    <text evidence="5">The sequence shown here is derived from an EMBL/GenBank/DDBJ whole genome shotgun (WGS) entry which is preliminary data.</text>
</comment>
<dbReference type="InterPro" id="IPR011992">
    <property type="entry name" value="EF-hand-dom_pair"/>
</dbReference>
<evidence type="ECO:0000313" key="6">
    <source>
        <dbReference type="Proteomes" id="UP000266327"/>
    </source>
</evidence>
<feature type="domain" description="EF-hand" evidence="4">
    <location>
        <begin position="88"/>
        <end position="123"/>
    </location>
</feature>
<accession>A0A3A3G6I3</accession>
<dbReference type="AlphaFoldDB" id="A0A3A3G6I3"/>
<evidence type="ECO:0000256" key="2">
    <source>
        <dbReference type="ARBA" id="ARBA00022737"/>
    </source>
</evidence>
<feature type="region of interest" description="Disordered" evidence="3">
    <location>
        <begin position="165"/>
        <end position="198"/>
    </location>
</feature>
<evidence type="ECO:0000256" key="3">
    <source>
        <dbReference type="SAM" id="MobiDB-lite"/>
    </source>
</evidence>
<evidence type="ECO:0000256" key="1">
    <source>
        <dbReference type="ARBA" id="ARBA00022723"/>
    </source>
</evidence>